<evidence type="ECO:0000256" key="2">
    <source>
        <dbReference type="ARBA" id="ARBA00004496"/>
    </source>
</evidence>
<protein>
    <recommendedName>
        <fullName evidence="5">Methionine--tRNA ligase</fullName>
        <ecNumber evidence="4">6.1.1.10</ecNumber>
    </recommendedName>
    <alternativeName>
        <fullName evidence="14">Methionyl-tRNA synthetase</fullName>
    </alternativeName>
</protein>
<comment type="caution">
    <text evidence="18">The sequence shown here is derived from an EMBL/GenBank/DDBJ whole genome shotgun (WGS) entry which is preliminary data.</text>
</comment>
<evidence type="ECO:0000256" key="1">
    <source>
        <dbReference type="ARBA" id="ARBA00003314"/>
    </source>
</evidence>
<dbReference type="SUPFAM" id="SSF50249">
    <property type="entry name" value="Nucleic acid-binding proteins"/>
    <property type="match status" value="1"/>
</dbReference>
<evidence type="ECO:0000256" key="6">
    <source>
        <dbReference type="ARBA" id="ARBA00022490"/>
    </source>
</evidence>
<dbReference type="PANTHER" id="PTHR11586:SF37">
    <property type="entry name" value="TRNA-BINDING DOMAIN-CONTAINING PROTEIN"/>
    <property type="match status" value="1"/>
</dbReference>
<comment type="catalytic activity">
    <reaction evidence="15">
        <text>tRNA(Met) + L-methionine + ATP = L-methionyl-tRNA(Met) + AMP + diphosphate</text>
        <dbReference type="Rhea" id="RHEA:13481"/>
        <dbReference type="Rhea" id="RHEA-COMP:9667"/>
        <dbReference type="Rhea" id="RHEA-COMP:9698"/>
        <dbReference type="ChEBI" id="CHEBI:30616"/>
        <dbReference type="ChEBI" id="CHEBI:33019"/>
        <dbReference type="ChEBI" id="CHEBI:57844"/>
        <dbReference type="ChEBI" id="CHEBI:78442"/>
        <dbReference type="ChEBI" id="CHEBI:78530"/>
        <dbReference type="ChEBI" id="CHEBI:456215"/>
        <dbReference type="EC" id="6.1.1.10"/>
    </reaction>
</comment>
<evidence type="ECO:0000313" key="19">
    <source>
        <dbReference type="Proteomes" id="UP000177745"/>
    </source>
</evidence>
<keyword evidence="7 16" id="KW-0820">tRNA-binding</keyword>
<name>A0A1F8H8U1_9BACT</name>
<keyword evidence="12" id="KW-0648">Protein biosynthesis</keyword>
<comment type="function">
    <text evidence="1">Is required not only for elongation of protein synthesis but also for the initiation of all mRNA translation through initiator tRNA(fMet) aminoacylation.</text>
</comment>
<accession>A0A1F8H8U1</accession>
<dbReference type="GO" id="GO:0004825">
    <property type="term" value="F:methionine-tRNA ligase activity"/>
    <property type="evidence" value="ECO:0007669"/>
    <property type="project" value="UniProtKB-EC"/>
</dbReference>
<keyword evidence="11 16" id="KW-0694">RNA-binding</keyword>
<keyword evidence="8 18" id="KW-0436">Ligase</keyword>
<sequence>MIIDDFKKVELKIANVISAERVEGSEKLLKLEVGLGEEKRQIIAGIGKVYEPETLIGKQIVVVANLEPRFLMGLESRGMVLAANAESGPVLLVPDREIVPGTEIR</sequence>
<keyword evidence="6" id="KW-0963">Cytoplasm</keyword>
<organism evidence="18 19">
    <name type="scientific">Candidatus Yanofskybacteria bacterium RIFCSPLOWO2_12_FULL_43_11b</name>
    <dbReference type="NCBI Taxonomy" id="1802710"/>
    <lineage>
        <taxon>Bacteria</taxon>
        <taxon>Candidatus Yanofskyibacteriota</taxon>
    </lineage>
</organism>
<dbReference type="PROSITE" id="PS50886">
    <property type="entry name" value="TRBD"/>
    <property type="match status" value="1"/>
</dbReference>
<dbReference type="InterPro" id="IPR051270">
    <property type="entry name" value="Tyrosine-tRNA_ligase_regulator"/>
</dbReference>
<evidence type="ECO:0000256" key="3">
    <source>
        <dbReference type="ARBA" id="ARBA00011738"/>
    </source>
</evidence>
<dbReference type="GO" id="GO:0005737">
    <property type="term" value="C:cytoplasm"/>
    <property type="evidence" value="ECO:0007669"/>
    <property type="project" value="UniProtKB-SubCell"/>
</dbReference>
<dbReference type="FunFam" id="2.40.50.140:FF:000042">
    <property type="entry name" value="Methionine--tRNA ligase"/>
    <property type="match status" value="1"/>
</dbReference>
<evidence type="ECO:0000256" key="7">
    <source>
        <dbReference type="ARBA" id="ARBA00022555"/>
    </source>
</evidence>
<evidence type="ECO:0000259" key="17">
    <source>
        <dbReference type="PROSITE" id="PS50886"/>
    </source>
</evidence>
<dbReference type="GO" id="GO:0000049">
    <property type="term" value="F:tRNA binding"/>
    <property type="evidence" value="ECO:0007669"/>
    <property type="project" value="UniProtKB-UniRule"/>
</dbReference>
<evidence type="ECO:0000256" key="16">
    <source>
        <dbReference type="PROSITE-ProRule" id="PRU00209"/>
    </source>
</evidence>
<evidence type="ECO:0000256" key="5">
    <source>
        <dbReference type="ARBA" id="ARBA00018753"/>
    </source>
</evidence>
<gene>
    <name evidence="18" type="ORF">A3G51_01000</name>
</gene>
<dbReference type="GO" id="GO:0006431">
    <property type="term" value="P:methionyl-tRNA aminoacylation"/>
    <property type="evidence" value="ECO:0007669"/>
    <property type="project" value="InterPro"/>
</dbReference>
<evidence type="ECO:0000256" key="4">
    <source>
        <dbReference type="ARBA" id="ARBA00012838"/>
    </source>
</evidence>
<keyword evidence="13" id="KW-0030">Aminoacyl-tRNA synthetase</keyword>
<evidence type="ECO:0000256" key="9">
    <source>
        <dbReference type="ARBA" id="ARBA00022741"/>
    </source>
</evidence>
<reference evidence="18 19" key="1">
    <citation type="journal article" date="2016" name="Nat. Commun.">
        <title>Thousands of microbial genomes shed light on interconnected biogeochemical processes in an aquifer system.</title>
        <authorList>
            <person name="Anantharaman K."/>
            <person name="Brown C.T."/>
            <person name="Hug L.A."/>
            <person name="Sharon I."/>
            <person name="Castelle C.J."/>
            <person name="Probst A.J."/>
            <person name="Thomas B.C."/>
            <person name="Singh A."/>
            <person name="Wilkins M.J."/>
            <person name="Karaoz U."/>
            <person name="Brodie E.L."/>
            <person name="Williams K.H."/>
            <person name="Hubbard S.S."/>
            <person name="Banfield J.F."/>
        </authorList>
    </citation>
    <scope>NUCLEOTIDE SEQUENCE [LARGE SCALE GENOMIC DNA]</scope>
</reference>
<keyword evidence="10" id="KW-0067">ATP-binding</keyword>
<dbReference type="AlphaFoldDB" id="A0A1F8H8U1"/>
<evidence type="ECO:0000256" key="8">
    <source>
        <dbReference type="ARBA" id="ARBA00022598"/>
    </source>
</evidence>
<dbReference type="CDD" id="cd02800">
    <property type="entry name" value="tRNA_bind_EcMetRS_like"/>
    <property type="match status" value="1"/>
</dbReference>
<evidence type="ECO:0000256" key="12">
    <source>
        <dbReference type="ARBA" id="ARBA00022917"/>
    </source>
</evidence>
<keyword evidence="9" id="KW-0547">Nucleotide-binding</keyword>
<dbReference type="InterPro" id="IPR002547">
    <property type="entry name" value="tRNA-bd_dom"/>
</dbReference>
<evidence type="ECO:0000256" key="15">
    <source>
        <dbReference type="ARBA" id="ARBA00047364"/>
    </source>
</evidence>
<comment type="subcellular location">
    <subcellularLocation>
        <location evidence="2">Cytoplasm</location>
    </subcellularLocation>
</comment>
<dbReference type="InterPro" id="IPR004495">
    <property type="entry name" value="Met-tRNA-synth_bsu_C"/>
</dbReference>
<dbReference type="EC" id="6.1.1.10" evidence="4"/>
<evidence type="ECO:0000256" key="14">
    <source>
        <dbReference type="ARBA" id="ARBA00030904"/>
    </source>
</evidence>
<evidence type="ECO:0000256" key="10">
    <source>
        <dbReference type="ARBA" id="ARBA00022840"/>
    </source>
</evidence>
<feature type="domain" description="TRNA-binding" evidence="17">
    <location>
        <begin position="5"/>
        <end position="105"/>
    </location>
</feature>
<dbReference type="Gene3D" id="2.40.50.140">
    <property type="entry name" value="Nucleic acid-binding proteins"/>
    <property type="match status" value="1"/>
</dbReference>
<evidence type="ECO:0000256" key="11">
    <source>
        <dbReference type="ARBA" id="ARBA00022884"/>
    </source>
</evidence>
<dbReference type="Pfam" id="PF01588">
    <property type="entry name" value="tRNA_bind"/>
    <property type="match status" value="1"/>
</dbReference>
<evidence type="ECO:0000256" key="13">
    <source>
        <dbReference type="ARBA" id="ARBA00023146"/>
    </source>
</evidence>
<evidence type="ECO:0000313" key="18">
    <source>
        <dbReference type="EMBL" id="OGN33376.1"/>
    </source>
</evidence>
<dbReference type="NCBIfam" id="TIGR00399">
    <property type="entry name" value="metG_C_term"/>
    <property type="match status" value="1"/>
</dbReference>
<dbReference type="GO" id="GO:0005524">
    <property type="term" value="F:ATP binding"/>
    <property type="evidence" value="ECO:0007669"/>
    <property type="project" value="UniProtKB-KW"/>
</dbReference>
<dbReference type="PANTHER" id="PTHR11586">
    <property type="entry name" value="TRNA-AMINOACYLATION COFACTOR ARC1 FAMILY MEMBER"/>
    <property type="match status" value="1"/>
</dbReference>
<dbReference type="EMBL" id="MGKY01000018">
    <property type="protein sequence ID" value="OGN33376.1"/>
    <property type="molecule type" value="Genomic_DNA"/>
</dbReference>
<dbReference type="Proteomes" id="UP000177745">
    <property type="component" value="Unassembled WGS sequence"/>
</dbReference>
<dbReference type="InterPro" id="IPR012340">
    <property type="entry name" value="NA-bd_OB-fold"/>
</dbReference>
<comment type="subunit">
    <text evidence="3">Homodimer.</text>
</comment>
<proteinExistence type="predicted"/>